<dbReference type="InterPro" id="IPR020103">
    <property type="entry name" value="PsdUridine_synth_cat_dom_sf"/>
</dbReference>
<dbReference type="NCBIfam" id="TIGR00005">
    <property type="entry name" value="rluA_subfam"/>
    <property type="match status" value="1"/>
</dbReference>
<dbReference type="InterPro" id="IPR006225">
    <property type="entry name" value="PsdUridine_synth_RluC/D"/>
</dbReference>
<dbReference type="InterPro" id="IPR006145">
    <property type="entry name" value="PsdUridine_synth_RsuA/RluA"/>
</dbReference>
<evidence type="ECO:0000256" key="1">
    <source>
        <dbReference type="ARBA" id="ARBA00010876"/>
    </source>
</evidence>
<dbReference type="InterPro" id="IPR036986">
    <property type="entry name" value="S4_RNA-bd_sf"/>
</dbReference>
<dbReference type="GO" id="GO:0009982">
    <property type="term" value="F:pseudouridine synthase activity"/>
    <property type="evidence" value="ECO:0007669"/>
    <property type="project" value="InterPro"/>
</dbReference>
<dbReference type="Proteomes" id="UP000473699">
    <property type="component" value="Unassembled WGS sequence"/>
</dbReference>
<dbReference type="GO" id="GO:0003723">
    <property type="term" value="F:RNA binding"/>
    <property type="evidence" value="ECO:0007669"/>
    <property type="project" value="UniProtKB-KW"/>
</dbReference>
<keyword evidence="4" id="KW-0694">RNA-binding</keyword>
<dbReference type="EC" id="5.4.99.-" evidence="5"/>
<evidence type="ECO:0000256" key="5">
    <source>
        <dbReference type="RuleBase" id="RU362028"/>
    </source>
</evidence>
<dbReference type="EMBL" id="VUNH01000002">
    <property type="protein sequence ID" value="MST54982.1"/>
    <property type="molecule type" value="Genomic_DNA"/>
</dbReference>
<feature type="active site" evidence="3">
    <location>
        <position position="137"/>
    </location>
</feature>
<dbReference type="GO" id="GO:0001522">
    <property type="term" value="P:pseudouridine synthesis"/>
    <property type="evidence" value="ECO:0007669"/>
    <property type="project" value="InterPro"/>
</dbReference>
<comment type="catalytic activity">
    <reaction evidence="5">
        <text>a uridine in RNA = a pseudouridine in RNA</text>
        <dbReference type="Rhea" id="RHEA:48348"/>
        <dbReference type="Rhea" id="RHEA-COMP:12068"/>
        <dbReference type="Rhea" id="RHEA-COMP:12069"/>
        <dbReference type="ChEBI" id="CHEBI:65314"/>
        <dbReference type="ChEBI" id="CHEBI:65315"/>
    </reaction>
</comment>
<evidence type="ECO:0000256" key="4">
    <source>
        <dbReference type="PROSITE-ProRule" id="PRU00182"/>
    </source>
</evidence>
<keyword evidence="2 5" id="KW-0413">Isomerase</keyword>
<protein>
    <recommendedName>
        <fullName evidence="5">Pseudouridine synthase</fullName>
        <ecNumber evidence="5">5.4.99.-</ecNumber>
    </recommendedName>
</protein>
<dbReference type="AlphaFoldDB" id="A0A6L5YBR2"/>
<evidence type="ECO:0000259" key="6">
    <source>
        <dbReference type="Pfam" id="PF00849"/>
    </source>
</evidence>
<evidence type="ECO:0000313" key="7">
    <source>
        <dbReference type="EMBL" id="MST54982.1"/>
    </source>
</evidence>
<reference evidence="7 8" key="1">
    <citation type="submission" date="2019-08" db="EMBL/GenBank/DDBJ databases">
        <title>In-depth cultivation of the pig gut microbiome towards novel bacterial diversity and tailored functional studies.</title>
        <authorList>
            <person name="Wylensek D."/>
            <person name="Hitch T.C.A."/>
            <person name="Clavel T."/>
        </authorList>
    </citation>
    <scope>NUCLEOTIDE SEQUENCE [LARGE SCALE GENOMIC DNA]</scope>
    <source>
        <strain evidence="7 8">SM-530-WT-4B</strain>
    </source>
</reference>
<dbReference type="Gene3D" id="3.10.290.10">
    <property type="entry name" value="RNA-binding S4 domain"/>
    <property type="match status" value="1"/>
</dbReference>
<sequence length="315" mass="35127">MSYQFRISRHDEGRRLDAVLRCMWPGVPLGAMMKYFRKGAVRLDGKRCEPNDRILEGQHVWVPWEEPGAVGRAETPGGALRKLPLDVVYSDRFVMVVNKPAGLLSQPDVKGEDSVVTRALGHAVDPEFPPQLVHRLDRNTSGVMALAMDGPTTRALTECFKARRADKRYWAIVIGELPERGRIDVPLLKDADKKLVRVDPKGERAVTEYKRLTSSGAFSLAEVHLLTGRTHQIRVHMNHVGHPLLGDVKYGDFGSKGQLKSLGVKRPMLHARSLTLSGLPAFLSHLEGRTFRAPAPDDLRRVMEKLGFIDAGVRP</sequence>
<dbReference type="GO" id="GO:0006396">
    <property type="term" value="P:RNA processing"/>
    <property type="evidence" value="ECO:0007669"/>
    <property type="project" value="UniProtKB-ARBA"/>
</dbReference>
<gene>
    <name evidence="7" type="ORF">FYJ74_02810</name>
</gene>
<dbReference type="CDD" id="cd02869">
    <property type="entry name" value="PseudoU_synth_RluA_like"/>
    <property type="match status" value="1"/>
</dbReference>
<dbReference type="GO" id="GO:0140098">
    <property type="term" value="F:catalytic activity, acting on RNA"/>
    <property type="evidence" value="ECO:0007669"/>
    <property type="project" value="UniProtKB-ARBA"/>
</dbReference>
<dbReference type="SUPFAM" id="SSF55120">
    <property type="entry name" value="Pseudouridine synthase"/>
    <property type="match status" value="1"/>
</dbReference>
<feature type="domain" description="Pseudouridine synthase RsuA/RluA-like" evidence="6">
    <location>
        <begin position="94"/>
        <end position="239"/>
    </location>
</feature>
<proteinExistence type="inferred from homology"/>
<evidence type="ECO:0000256" key="2">
    <source>
        <dbReference type="ARBA" id="ARBA00023235"/>
    </source>
</evidence>
<dbReference type="InterPro" id="IPR050188">
    <property type="entry name" value="RluA_PseudoU_synthase"/>
</dbReference>
<dbReference type="RefSeq" id="WP_154528089.1">
    <property type="nucleotide sequence ID" value="NZ_VUNH01000002.1"/>
</dbReference>
<dbReference type="PROSITE" id="PS50889">
    <property type="entry name" value="S4"/>
    <property type="match status" value="1"/>
</dbReference>
<dbReference type="Pfam" id="PF00849">
    <property type="entry name" value="PseudoU_synth_2"/>
    <property type="match status" value="1"/>
</dbReference>
<comment type="function">
    <text evidence="5">Responsible for synthesis of pseudouridine from uracil.</text>
</comment>
<name>A0A6L5YBR2_9BACT</name>
<organism evidence="7 8">
    <name type="scientific">Pyramidobacter porci</name>
    <dbReference type="NCBI Taxonomy" id="2605789"/>
    <lineage>
        <taxon>Bacteria</taxon>
        <taxon>Thermotogati</taxon>
        <taxon>Synergistota</taxon>
        <taxon>Synergistia</taxon>
        <taxon>Synergistales</taxon>
        <taxon>Dethiosulfovibrionaceae</taxon>
        <taxon>Pyramidobacter</taxon>
    </lineage>
</organism>
<keyword evidence="8" id="KW-1185">Reference proteome</keyword>
<dbReference type="PANTHER" id="PTHR21600">
    <property type="entry name" value="MITOCHONDRIAL RNA PSEUDOURIDINE SYNTHASE"/>
    <property type="match status" value="1"/>
</dbReference>
<dbReference type="Gene3D" id="3.30.2350.10">
    <property type="entry name" value="Pseudouridine synthase"/>
    <property type="match status" value="1"/>
</dbReference>
<comment type="caution">
    <text evidence="7">The sequence shown here is derived from an EMBL/GenBank/DDBJ whole genome shotgun (WGS) entry which is preliminary data.</text>
</comment>
<accession>A0A6L5YBR2</accession>
<evidence type="ECO:0000256" key="3">
    <source>
        <dbReference type="PIRSR" id="PIRSR606225-1"/>
    </source>
</evidence>
<comment type="similarity">
    <text evidence="1 5">Belongs to the pseudouridine synthase RluA family.</text>
</comment>
<evidence type="ECO:0000313" key="8">
    <source>
        <dbReference type="Proteomes" id="UP000473699"/>
    </source>
</evidence>